<dbReference type="AlphaFoldDB" id="A0A1I3JRT3"/>
<evidence type="ECO:0000313" key="1">
    <source>
        <dbReference type="EMBL" id="SFI62830.1"/>
    </source>
</evidence>
<gene>
    <name evidence="1" type="ORF">SAMN05443661_102219</name>
</gene>
<dbReference type="EMBL" id="FORO01000002">
    <property type="protein sequence ID" value="SFI62830.1"/>
    <property type="molecule type" value="Genomic_DNA"/>
</dbReference>
<accession>A0A1I3JRT3</accession>
<organism evidence="1 2">
    <name type="scientific">Natronobacterium gregoryi</name>
    <dbReference type="NCBI Taxonomy" id="44930"/>
    <lineage>
        <taxon>Archaea</taxon>
        <taxon>Methanobacteriati</taxon>
        <taxon>Methanobacteriota</taxon>
        <taxon>Stenosarchaea group</taxon>
        <taxon>Halobacteria</taxon>
        <taxon>Halobacteriales</taxon>
        <taxon>Natrialbaceae</taxon>
        <taxon>Natronobacterium</taxon>
    </lineage>
</organism>
<dbReference type="Proteomes" id="UP000182829">
    <property type="component" value="Unassembled WGS sequence"/>
</dbReference>
<protein>
    <submittedName>
        <fullName evidence="1">Uncharacterized protein</fullName>
    </submittedName>
</protein>
<reference evidence="1 2" key="1">
    <citation type="submission" date="2016-10" db="EMBL/GenBank/DDBJ databases">
        <authorList>
            <person name="de Groot N.N."/>
        </authorList>
    </citation>
    <scope>NUCLEOTIDE SEQUENCE [LARGE SCALE GENOMIC DNA]</scope>
    <source>
        <strain evidence="1 2">SP2</strain>
    </source>
</reference>
<name>A0A1I3JRT3_9EURY</name>
<sequence length="372" mass="40153">MQIGHLDFNAKNDLGQLSNSTGVSTSEQNYDRGGSVVVATTDTVPSLGPVQVTFNGEEASRASLELEELLNSLKIGPLAIADAPHAGLEGYYWSPSISRDMRTSGEQGIVTLDPSFALAGRRGSHRRAIETAPSDDVDHEYGNDLEALIALPATARLAEWLDPESKTTDPATPLETVETARGELELYDAKDGPDLDTTQPVLTADIPYSDDSIGDVYVWDLYDSDEVAEGRRVSLPAHDPAGPIALDTGRLRLVLDQYSGTIQADEYDPDNGWSDVGLEDDQPASVELVVVDVATIEAPRARGQLRFDVDGDPYYLDVIASGGHDSVLVTIPDGESGPIPTSLEEWLEPIASERIVDPQSSKTLVDRQEVRR</sequence>
<evidence type="ECO:0000313" key="2">
    <source>
        <dbReference type="Proteomes" id="UP000182829"/>
    </source>
</evidence>
<dbReference type="OrthoDB" id="204229at2157"/>
<proteinExistence type="predicted"/>